<evidence type="ECO:0000259" key="7">
    <source>
        <dbReference type="Pfam" id="PF00156"/>
    </source>
</evidence>
<dbReference type="Pfam" id="PF00156">
    <property type="entry name" value="Pribosyltran"/>
    <property type="match status" value="1"/>
</dbReference>
<comment type="cofactor">
    <cofactor evidence="6">
        <name>Mg(2+)</name>
        <dbReference type="ChEBI" id="CHEBI:18420"/>
    </cofactor>
</comment>
<comment type="function">
    <text evidence="6">Catalyzes the transfer of a ribosyl phosphate group from 5-phosphoribose 1-diphosphate to orotate, leading to the formation of orotidine monophosphate (OMP).</text>
</comment>
<comment type="caution">
    <text evidence="6">Lacks conserved residue(s) required for the propagation of feature annotation.</text>
</comment>
<keyword evidence="5 6" id="KW-0665">Pyrimidine biosynthesis</keyword>
<dbReference type="UniPathway" id="UPA00070">
    <property type="reaction ID" value="UER00119"/>
</dbReference>
<dbReference type="InterPro" id="IPR000836">
    <property type="entry name" value="PRTase_dom"/>
</dbReference>
<comment type="caution">
    <text evidence="8">The sequence shown here is derived from an EMBL/GenBank/DDBJ whole genome shotgun (WGS) entry which is preliminary data.</text>
</comment>
<feature type="binding site" evidence="6">
    <location>
        <position position="156"/>
    </location>
    <ligand>
        <name>orotate</name>
        <dbReference type="ChEBI" id="CHEBI:30839"/>
    </ligand>
</feature>
<dbReference type="GO" id="GO:0044205">
    <property type="term" value="P:'de novo' UMP biosynthetic process"/>
    <property type="evidence" value="ECO:0007669"/>
    <property type="project" value="UniProtKB-UniRule"/>
</dbReference>
<feature type="binding site" evidence="6">
    <location>
        <position position="128"/>
    </location>
    <ligand>
        <name>orotate</name>
        <dbReference type="ChEBI" id="CHEBI:30839"/>
    </ligand>
</feature>
<dbReference type="EC" id="2.4.2.10" evidence="2 6"/>
<keyword evidence="3 6" id="KW-0328">Glycosyltransferase</keyword>
<name>A0A1G2E3Z6_9BACT</name>
<comment type="pathway">
    <text evidence="1 6">Pyrimidine metabolism; UMP biosynthesis via de novo pathway; UMP from orotate: step 1/2.</text>
</comment>
<reference evidence="8 9" key="1">
    <citation type="journal article" date="2016" name="Nat. Commun.">
        <title>Thousands of microbial genomes shed light on interconnected biogeochemical processes in an aquifer system.</title>
        <authorList>
            <person name="Anantharaman K."/>
            <person name="Brown C.T."/>
            <person name="Hug L.A."/>
            <person name="Sharon I."/>
            <person name="Castelle C.J."/>
            <person name="Probst A.J."/>
            <person name="Thomas B.C."/>
            <person name="Singh A."/>
            <person name="Wilkins M.J."/>
            <person name="Karaoz U."/>
            <person name="Brodie E.L."/>
            <person name="Williams K.H."/>
            <person name="Hubbard S.S."/>
            <person name="Banfield J.F."/>
        </authorList>
    </citation>
    <scope>NUCLEOTIDE SEQUENCE [LARGE SCALE GENOMIC DNA]</scope>
</reference>
<comment type="catalytic activity">
    <reaction evidence="6">
        <text>orotidine 5'-phosphate + diphosphate = orotate + 5-phospho-alpha-D-ribose 1-diphosphate</text>
        <dbReference type="Rhea" id="RHEA:10380"/>
        <dbReference type="ChEBI" id="CHEBI:30839"/>
        <dbReference type="ChEBI" id="CHEBI:33019"/>
        <dbReference type="ChEBI" id="CHEBI:57538"/>
        <dbReference type="ChEBI" id="CHEBI:58017"/>
        <dbReference type="EC" id="2.4.2.10"/>
    </reaction>
</comment>
<feature type="binding site" description="in other chain" evidence="6">
    <location>
        <begin position="124"/>
        <end position="132"/>
    </location>
    <ligand>
        <name>5-phospho-alpha-D-ribose 1-diphosphate</name>
        <dbReference type="ChEBI" id="CHEBI:58017"/>
        <note>ligand shared between dimeric partners</note>
    </ligand>
</feature>
<dbReference type="GO" id="GO:0000287">
    <property type="term" value="F:magnesium ion binding"/>
    <property type="evidence" value="ECO:0007669"/>
    <property type="project" value="UniProtKB-UniRule"/>
</dbReference>
<dbReference type="PANTHER" id="PTHR19278:SF9">
    <property type="entry name" value="URIDINE 5'-MONOPHOSPHATE SYNTHASE"/>
    <property type="match status" value="1"/>
</dbReference>
<dbReference type="GO" id="GO:0019856">
    <property type="term" value="P:pyrimidine nucleobase biosynthetic process"/>
    <property type="evidence" value="ECO:0007669"/>
    <property type="project" value="TreeGrafter"/>
</dbReference>
<feature type="binding site" description="in other chain" evidence="6">
    <location>
        <position position="97"/>
    </location>
    <ligand>
        <name>5-phospho-alpha-D-ribose 1-diphosphate</name>
        <dbReference type="ChEBI" id="CHEBI:58017"/>
        <note>ligand shared between dimeric partners</note>
    </ligand>
</feature>
<protein>
    <recommendedName>
        <fullName evidence="2 6">Orotate phosphoribosyltransferase</fullName>
        <shortName evidence="6">OPRT</shortName>
        <shortName evidence="6">OPRTase</shortName>
        <ecNumber evidence="2 6">2.4.2.10</ecNumber>
    </recommendedName>
</protein>
<dbReference type="CDD" id="cd06223">
    <property type="entry name" value="PRTases_typeI"/>
    <property type="match status" value="1"/>
</dbReference>
<dbReference type="HAMAP" id="MF_01208">
    <property type="entry name" value="PyrE"/>
    <property type="match status" value="1"/>
</dbReference>
<dbReference type="PANTHER" id="PTHR19278">
    <property type="entry name" value="OROTATE PHOSPHORIBOSYLTRANSFERASE"/>
    <property type="match status" value="1"/>
</dbReference>
<evidence type="ECO:0000313" key="8">
    <source>
        <dbReference type="EMBL" id="OGZ20409.1"/>
    </source>
</evidence>
<dbReference type="AlphaFoldDB" id="A0A1G2E3Z6"/>
<dbReference type="Gene3D" id="3.40.50.2020">
    <property type="match status" value="1"/>
</dbReference>
<dbReference type="SUPFAM" id="SSF53271">
    <property type="entry name" value="PRTase-like"/>
    <property type="match status" value="1"/>
</dbReference>
<evidence type="ECO:0000256" key="3">
    <source>
        <dbReference type="ARBA" id="ARBA00022676"/>
    </source>
</evidence>
<dbReference type="Proteomes" id="UP000178721">
    <property type="component" value="Unassembled WGS sequence"/>
</dbReference>
<evidence type="ECO:0000256" key="5">
    <source>
        <dbReference type="ARBA" id="ARBA00022975"/>
    </source>
</evidence>
<evidence type="ECO:0000313" key="9">
    <source>
        <dbReference type="Proteomes" id="UP000178721"/>
    </source>
</evidence>
<keyword evidence="4 6" id="KW-0808">Transferase</keyword>
<feature type="domain" description="Phosphoribosyltransferase" evidence="7">
    <location>
        <begin position="44"/>
        <end position="162"/>
    </location>
</feature>
<evidence type="ECO:0000256" key="1">
    <source>
        <dbReference type="ARBA" id="ARBA00004889"/>
    </source>
</evidence>
<dbReference type="GO" id="GO:0004588">
    <property type="term" value="F:orotate phosphoribosyltransferase activity"/>
    <property type="evidence" value="ECO:0007669"/>
    <property type="project" value="UniProtKB-UniRule"/>
</dbReference>
<accession>A0A1G2E3Z6</accession>
<dbReference type="InterPro" id="IPR029057">
    <property type="entry name" value="PRTase-like"/>
</dbReference>
<evidence type="ECO:0000256" key="4">
    <source>
        <dbReference type="ARBA" id="ARBA00022679"/>
    </source>
</evidence>
<organism evidence="8 9">
    <name type="scientific">Candidatus Nealsonbacteria bacterium RIFCSPHIGHO2_01_FULL_43_31</name>
    <dbReference type="NCBI Taxonomy" id="1801665"/>
    <lineage>
        <taxon>Bacteria</taxon>
        <taxon>Candidatus Nealsoniibacteriota</taxon>
    </lineage>
</organism>
<sequence>MNQEERIELFRQTTAFLSGHFLLHSGLHADKYVAKRRLYSSPRKVKELCLEITKHFRDLEVQAVASPAVGGVALSQWVGIHFADLLGREVPAVFVEKDEDNPREFKFSEGCGDFIVGKKTLLVDDVLTTGGSIEAARRAIIKAGGTVIAVAVLWQRCEKIELDVPFYALIHKVFPSWAPPECPLCAKNIPLIKPH</sequence>
<proteinExistence type="inferred from homology"/>
<evidence type="ECO:0000256" key="2">
    <source>
        <dbReference type="ARBA" id="ARBA00011971"/>
    </source>
</evidence>
<dbReference type="EMBL" id="MHMA01000014">
    <property type="protein sequence ID" value="OGZ20409.1"/>
    <property type="molecule type" value="Genomic_DNA"/>
</dbReference>
<keyword evidence="6" id="KW-0460">Magnesium</keyword>
<gene>
    <name evidence="6" type="primary">pyrE</name>
    <name evidence="8" type="ORF">A2654_00525</name>
</gene>
<comment type="subunit">
    <text evidence="6">Homodimer.</text>
</comment>
<dbReference type="InterPro" id="IPR023031">
    <property type="entry name" value="OPRT"/>
</dbReference>
<evidence type="ECO:0000256" key="6">
    <source>
        <dbReference type="HAMAP-Rule" id="MF_01208"/>
    </source>
</evidence>
<comment type="similarity">
    <text evidence="6">Belongs to the purine/pyrimidine phosphoribosyltransferase family. PyrE subfamily.</text>
</comment>